<dbReference type="InterPro" id="IPR042098">
    <property type="entry name" value="TauD-like_sf"/>
</dbReference>
<dbReference type="InterPro" id="IPR050411">
    <property type="entry name" value="AlphaKG_dependent_hydroxylases"/>
</dbReference>
<evidence type="ECO:0000256" key="5">
    <source>
        <dbReference type="ARBA" id="ARBA00023002"/>
    </source>
</evidence>
<evidence type="ECO:0000256" key="4">
    <source>
        <dbReference type="ARBA" id="ARBA00022964"/>
    </source>
</evidence>
<keyword evidence="4" id="KW-0223">Dioxygenase</keyword>
<dbReference type="SUPFAM" id="SSF51197">
    <property type="entry name" value="Clavaminate synthase-like"/>
    <property type="match status" value="1"/>
</dbReference>
<gene>
    <name evidence="8" type="ORF">CLIB1423_30S00804</name>
</gene>
<keyword evidence="3" id="KW-0479">Metal-binding</keyword>
<dbReference type="GO" id="GO:0051213">
    <property type="term" value="F:dioxygenase activity"/>
    <property type="evidence" value="ECO:0007669"/>
    <property type="project" value="UniProtKB-KW"/>
</dbReference>
<dbReference type="AlphaFoldDB" id="A0A9P0QVB8"/>
<evidence type="ECO:0000256" key="6">
    <source>
        <dbReference type="ARBA" id="ARBA00023004"/>
    </source>
</evidence>
<evidence type="ECO:0000256" key="1">
    <source>
        <dbReference type="ARBA" id="ARBA00001954"/>
    </source>
</evidence>
<dbReference type="EMBL" id="CAKXYY010000030">
    <property type="protein sequence ID" value="CAH2355656.1"/>
    <property type="molecule type" value="Genomic_DNA"/>
</dbReference>
<dbReference type="GO" id="GO:0005739">
    <property type="term" value="C:mitochondrion"/>
    <property type="evidence" value="ECO:0007669"/>
    <property type="project" value="TreeGrafter"/>
</dbReference>
<evidence type="ECO:0000256" key="2">
    <source>
        <dbReference type="ARBA" id="ARBA00008654"/>
    </source>
</evidence>
<dbReference type="Proteomes" id="UP000837801">
    <property type="component" value="Unassembled WGS sequence"/>
</dbReference>
<organism evidence="8 9">
    <name type="scientific">[Candida] railenensis</name>
    <dbReference type="NCBI Taxonomy" id="45579"/>
    <lineage>
        <taxon>Eukaryota</taxon>
        <taxon>Fungi</taxon>
        <taxon>Dikarya</taxon>
        <taxon>Ascomycota</taxon>
        <taxon>Saccharomycotina</taxon>
        <taxon>Pichiomycetes</taxon>
        <taxon>Debaryomycetaceae</taxon>
        <taxon>Kurtzmaniella</taxon>
    </lineage>
</organism>
<dbReference type="PANTHER" id="PTHR10696:SF25">
    <property type="entry name" value="OXIDOREDUCTASE AIM17-RELATED"/>
    <property type="match status" value="1"/>
</dbReference>
<dbReference type="Gene3D" id="3.60.130.10">
    <property type="entry name" value="Clavaminate synthase-like"/>
    <property type="match status" value="1"/>
</dbReference>
<evidence type="ECO:0000313" key="9">
    <source>
        <dbReference type="Proteomes" id="UP000837801"/>
    </source>
</evidence>
<reference evidence="8" key="1">
    <citation type="submission" date="2022-03" db="EMBL/GenBank/DDBJ databases">
        <authorList>
            <person name="Legras J.-L."/>
            <person name="Devillers H."/>
            <person name="Grondin C."/>
        </authorList>
    </citation>
    <scope>NUCLEOTIDE SEQUENCE</scope>
    <source>
        <strain evidence="8">CLIB 1423</strain>
    </source>
</reference>
<dbReference type="InterPro" id="IPR038492">
    <property type="entry name" value="GBBH-like_N_sf"/>
</dbReference>
<dbReference type="CDD" id="cd00250">
    <property type="entry name" value="CAS_like"/>
    <property type="match status" value="1"/>
</dbReference>
<dbReference type="Pfam" id="PF02668">
    <property type="entry name" value="TauD"/>
    <property type="match status" value="1"/>
</dbReference>
<proteinExistence type="inferred from homology"/>
<name>A0A9P0QVB8_9ASCO</name>
<keyword evidence="6" id="KW-0408">Iron</keyword>
<keyword evidence="5" id="KW-0560">Oxidoreductase</keyword>
<protein>
    <submittedName>
        <fullName evidence="8">Probable oxidoreductase Aim17p</fullName>
    </submittedName>
</protein>
<evidence type="ECO:0000313" key="8">
    <source>
        <dbReference type="EMBL" id="CAH2355656.1"/>
    </source>
</evidence>
<evidence type="ECO:0000259" key="7">
    <source>
        <dbReference type="Pfam" id="PF02668"/>
    </source>
</evidence>
<dbReference type="Gene3D" id="3.30.2020.30">
    <property type="match status" value="1"/>
</dbReference>
<keyword evidence="9" id="KW-1185">Reference proteome</keyword>
<dbReference type="InterPro" id="IPR003819">
    <property type="entry name" value="TauD/TfdA-like"/>
</dbReference>
<evidence type="ECO:0000256" key="3">
    <source>
        <dbReference type="ARBA" id="ARBA00022723"/>
    </source>
</evidence>
<sequence length="422" mass="48587">MLPFQASNSLKVYARSFSSFTARRASLRLGECSENFTSVLIDDNLIRYNNVFLRDACTQPESVDPFSRQKLFTTAQISKGLKSTGARIENDSLVVDWSNPTFGSITSSYSKEFLLKHKDLDSSLKQIFFNDQKHYWTRKDVESSLADLQVTYKDYFEGNGFDKTLNNLNKFGFQFVNDIPKPSETNMNEANAEIWPVSKLATKFGYIKKTFYGTLFDVKNEKEEAKNIANTSTFLPLHMDLCYYESPPGLQLLHVIDNSTLGGENIFADSFKIAELVKVANPEAYKALLEFPITFHYDNNNEYYYYTRPLIVEDPLTGHIKELNYSPPFQGPFERACTDDKDSELFSKFLEGFELFESLMNDPVNQFQLKMKEGSCVIFDNRRVLHSRNEFSDENGGDRWLMGCYVDGDSYRSKLRIANRQK</sequence>
<comment type="caution">
    <text evidence="8">The sequence shown here is derived from an EMBL/GenBank/DDBJ whole genome shotgun (WGS) entry which is preliminary data.</text>
</comment>
<dbReference type="OrthoDB" id="406634at2759"/>
<accession>A0A9P0QVB8</accession>
<dbReference type="GO" id="GO:0046872">
    <property type="term" value="F:metal ion binding"/>
    <property type="evidence" value="ECO:0007669"/>
    <property type="project" value="UniProtKB-KW"/>
</dbReference>
<comment type="cofactor">
    <cofactor evidence="1">
        <name>Fe(2+)</name>
        <dbReference type="ChEBI" id="CHEBI:29033"/>
    </cofactor>
</comment>
<feature type="domain" description="TauD/TfdA-like" evidence="7">
    <location>
        <begin position="163"/>
        <end position="405"/>
    </location>
</feature>
<comment type="similarity">
    <text evidence="2">Belongs to the gamma-BBH/TMLD family.</text>
</comment>
<dbReference type="PANTHER" id="PTHR10696">
    <property type="entry name" value="GAMMA-BUTYROBETAINE HYDROXYLASE-RELATED"/>
    <property type="match status" value="1"/>
</dbReference>
<dbReference type="GO" id="GO:0045329">
    <property type="term" value="P:carnitine biosynthetic process"/>
    <property type="evidence" value="ECO:0007669"/>
    <property type="project" value="TreeGrafter"/>
</dbReference>